<dbReference type="PANTHER" id="PTHR33498:SF1">
    <property type="entry name" value="TRANSPOSASE FOR INSERTION SEQUENCE ELEMENT IS1557"/>
    <property type="match status" value="1"/>
</dbReference>
<dbReference type="Pfam" id="PF01610">
    <property type="entry name" value="DDE_Tnp_ISL3"/>
    <property type="match status" value="2"/>
</dbReference>
<proteinExistence type="predicted"/>
<accession>A0A124HUZ3</accession>
<protein>
    <submittedName>
        <fullName evidence="3">Transposase</fullName>
    </submittedName>
</protein>
<reference evidence="3 4" key="1">
    <citation type="submission" date="2015-10" db="EMBL/GenBank/DDBJ databases">
        <title>Draft genome sequence of Streptomyces canus DSM 40017, type strain for the species Streptomyces canus.</title>
        <authorList>
            <person name="Ruckert C."/>
            <person name="Winkler A."/>
            <person name="Kalinowski J."/>
            <person name="Kampfer P."/>
            <person name="Glaeser S."/>
        </authorList>
    </citation>
    <scope>NUCLEOTIDE SEQUENCE [LARGE SCALE GENOMIC DNA]</scope>
    <source>
        <strain evidence="3 4">DSM 40017</strain>
    </source>
</reference>
<sequence length="531" mass="59281">MNEVRPELDELLFSSLENVLVESVEATDMTVRIEALSTARQATCPGCGYLSGRIHGSYLRFPHDLPTTGRSVVVALRVRRFVCAEGSCSRKTFAEQVPGLTRRFGRRTERLRSTLISIGLALAGRAGARMTDVFGAPVSRNTLLRLIASLPDPPITAPRVVGVDEYAQRKGRIYGTVLVDVETRRPIDLLPDREADTLAAWLAERPGIEIVCRDRAPFFAEGATRGAPQAIQIADRWHLWHNLGEAAEKCVHRHRGCLRPAPAPPDEPPEEAEPAASSPWPTGHRFAERTRAKHATIHALLKAGHSKRSVARQLGMTLNTVLRFSRAATPEELFTGQWQSRATKLDAYKPYLDLRWQEGCTNAWKLWEEIREQGYPDGYGNVRNYVSRTLRGKPQPVGPRPPSARAVTRWLLTHPDALVESHRIQLKAVLANCPELDVLAKHVRTFAHMVTDLQGDQLPEWIESARAATGLPSLNRFAHHLERDLDAVVAGLSQPWNSGVVEGHVNRIKMLKRQMFGRAGFELLRKRVLLA</sequence>
<evidence type="ECO:0000313" key="3">
    <source>
        <dbReference type="EMBL" id="KUN51110.1"/>
    </source>
</evidence>
<dbReference type="STRING" id="58343.AQJ46_51130"/>
<dbReference type="PROSITE" id="PS50531">
    <property type="entry name" value="HTH_IS21"/>
    <property type="match status" value="1"/>
</dbReference>
<evidence type="ECO:0000256" key="1">
    <source>
        <dbReference type="SAM" id="MobiDB-lite"/>
    </source>
</evidence>
<dbReference type="InterPro" id="IPR047951">
    <property type="entry name" value="Transpos_ISL3"/>
</dbReference>
<evidence type="ECO:0000313" key="4">
    <source>
        <dbReference type="Proteomes" id="UP000053669"/>
    </source>
</evidence>
<gene>
    <name evidence="3" type="ORF">AQJ46_51130</name>
</gene>
<dbReference type="InterPro" id="IPR029261">
    <property type="entry name" value="Transposase_Znf"/>
</dbReference>
<dbReference type="InterPro" id="IPR017894">
    <property type="entry name" value="HTH_IS21_transposase_type"/>
</dbReference>
<feature type="domain" description="HTH IS21-type" evidence="2">
    <location>
        <begin position="292"/>
        <end position="356"/>
    </location>
</feature>
<dbReference type="PANTHER" id="PTHR33498">
    <property type="entry name" value="TRANSPOSASE FOR INSERTION SEQUENCE ELEMENT IS1557"/>
    <property type="match status" value="1"/>
</dbReference>
<dbReference type="Proteomes" id="UP000053669">
    <property type="component" value="Unassembled WGS sequence"/>
</dbReference>
<dbReference type="EMBL" id="LMWU01000113">
    <property type="protein sequence ID" value="KUN51110.1"/>
    <property type="molecule type" value="Genomic_DNA"/>
</dbReference>
<dbReference type="InterPro" id="IPR002560">
    <property type="entry name" value="Transposase_DDE"/>
</dbReference>
<feature type="region of interest" description="Disordered" evidence="1">
    <location>
        <begin position="261"/>
        <end position="283"/>
    </location>
</feature>
<name>A0A124HUZ3_9ACTN</name>
<comment type="caution">
    <text evidence="3">The sequence shown here is derived from an EMBL/GenBank/DDBJ whole genome shotgun (WGS) entry which is preliminary data.</text>
</comment>
<dbReference type="AlphaFoldDB" id="A0A124HUZ3"/>
<dbReference type="NCBIfam" id="NF033550">
    <property type="entry name" value="transpos_ISL3"/>
    <property type="match status" value="1"/>
</dbReference>
<dbReference type="Pfam" id="PF14690">
    <property type="entry name" value="Zn_ribbon_ISL3"/>
    <property type="match status" value="1"/>
</dbReference>
<evidence type="ECO:0000259" key="2">
    <source>
        <dbReference type="PROSITE" id="PS50531"/>
    </source>
</evidence>
<organism evidence="3 4">
    <name type="scientific">Streptomyces canus</name>
    <dbReference type="NCBI Taxonomy" id="58343"/>
    <lineage>
        <taxon>Bacteria</taxon>
        <taxon>Bacillati</taxon>
        <taxon>Actinomycetota</taxon>
        <taxon>Actinomycetes</taxon>
        <taxon>Kitasatosporales</taxon>
        <taxon>Streptomycetaceae</taxon>
        <taxon>Streptomyces</taxon>
        <taxon>Streptomyces aurantiacus group</taxon>
    </lineage>
</organism>